<dbReference type="InterPro" id="IPR004838">
    <property type="entry name" value="NHTrfase_class1_PyrdxlP-BS"/>
</dbReference>
<dbReference type="SUPFAM" id="SSF53383">
    <property type="entry name" value="PLP-dependent transferases"/>
    <property type="match status" value="1"/>
</dbReference>
<reference evidence="9 10" key="1">
    <citation type="journal article" date="2020" name="Microorganisms">
        <title>Osmotic Adaptation and Compatible Solute Biosynthesis of Phototrophic Bacteria as Revealed from Genome Analyses.</title>
        <authorList>
            <person name="Imhoff J.F."/>
            <person name="Rahn T."/>
            <person name="Kunzel S."/>
            <person name="Keller A."/>
            <person name="Neulinger S.C."/>
        </authorList>
    </citation>
    <scope>NUCLEOTIDE SEQUENCE [LARGE SCALE GENOMIC DNA]</scope>
    <source>
        <strain evidence="9 10">DSM 15382</strain>
    </source>
</reference>
<dbReference type="InterPro" id="IPR015424">
    <property type="entry name" value="PyrdxlP-dep_Trfase"/>
</dbReference>
<evidence type="ECO:0000256" key="5">
    <source>
        <dbReference type="ARBA" id="ARBA00022898"/>
    </source>
</evidence>
<dbReference type="Gene3D" id="3.90.1150.10">
    <property type="entry name" value="Aspartate Aminotransferase, domain 1"/>
    <property type="match status" value="1"/>
</dbReference>
<keyword evidence="10" id="KW-1185">Reference proteome</keyword>
<dbReference type="Proteomes" id="UP000697995">
    <property type="component" value="Unassembled WGS sequence"/>
</dbReference>
<dbReference type="GO" id="GO:0004069">
    <property type="term" value="F:L-aspartate:2-oxoglutarate aminotransferase activity"/>
    <property type="evidence" value="ECO:0007669"/>
    <property type="project" value="UniProtKB-EC"/>
</dbReference>
<comment type="caution">
    <text evidence="9">The sequence shown here is derived from an EMBL/GenBank/DDBJ whole genome shotgun (WGS) entry which is preliminary data.</text>
</comment>
<dbReference type="RefSeq" id="WP_133219046.1">
    <property type="nucleotide sequence ID" value="NZ_NRSG01000074.1"/>
</dbReference>
<keyword evidence="4 7" id="KW-0808">Transferase</keyword>
<comment type="similarity">
    <text evidence="2 7">Belongs to the class-I pyridoxal-phosphate-dependent aminotransferase family.</text>
</comment>
<keyword evidence="5" id="KW-0663">Pyridoxal phosphate</keyword>
<dbReference type="CDD" id="cd00609">
    <property type="entry name" value="AAT_like"/>
    <property type="match status" value="1"/>
</dbReference>
<proteinExistence type="inferred from homology"/>
<dbReference type="EC" id="2.6.1.-" evidence="7"/>
<evidence type="ECO:0000256" key="4">
    <source>
        <dbReference type="ARBA" id="ARBA00022679"/>
    </source>
</evidence>
<dbReference type="Gene3D" id="3.40.640.10">
    <property type="entry name" value="Type I PLP-dependent aspartate aminotransferase-like (Major domain)"/>
    <property type="match status" value="1"/>
</dbReference>
<evidence type="ECO:0000313" key="10">
    <source>
        <dbReference type="Proteomes" id="UP000697995"/>
    </source>
</evidence>
<dbReference type="PANTHER" id="PTHR46383:SF1">
    <property type="entry name" value="ASPARTATE AMINOTRANSFERASE"/>
    <property type="match status" value="1"/>
</dbReference>
<gene>
    <name evidence="9" type="ORF">CKO45_11825</name>
</gene>
<dbReference type="EMBL" id="NRSG01000074">
    <property type="protein sequence ID" value="MBK1658922.1"/>
    <property type="molecule type" value="Genomic_DNA"/>
</dbReference>
<feature type="domain" description="Aminotransferase class I/classII large" evidence="8">
    <location>
        <begin position="31"/>
        <end position="379"/>
    </location>
</feature>
<comment type="catalytic activity">
    <reaction evidence="6">
        <text>L-aspartate + 2-oxoglutarate = oxaloacetate + L-glutamate</text>
        <dbReference type="Rhea" id="RHEA:21824"/>
        <dbReference type="ChEBI" id="CHEBI:16452"/>
        <dbReference type="ChEBI" id="CHEBI:16810"/>
        <dbReference type="ChEBI" id="CHEBI:29985"/>
        <dbReference type="ChEBI" id="CHEBI:29991"/>
        <dbReference type="EC" id="2.6.1.1"/>
    </reaction>
</comment>
<dbReference type="InterPro" id="IPR015421">
    <property type="entry name" value="PyrdxlP-dep_Trfase_major"/>
</dbReference>
<accession>A0ABS1CYA5</accession>
<name>A0ABS1CYA5_9PROT</name>
<evidence type="ECO:0000313" key="9">
    <source>
        <dbReference type="EMBL" id="MBK1658922.1"/>
    </source>
</evidence>
<keyword evidence="3 7" id="KW-0032">Aminotransferase</keyword>
<sequence length="386" mass="41486">MHAPAPRTAVAALEASKIREVYRDCGGIPGLIPLWVGEPDIPTPDFIKRAANDSLAAGETFYSSNLGIEPLREAIAAYQRRIGRQVTADRICATSAGVNAIMLACQSVLDPGDRVVTLAPHWPNIGAIPLILSAPVETVPLHLAQGLWRVDLDQLLSAIRPEVRMVMLNSPGNPTGFAFTREEVRAILDHCRRTGTWILADEVYDRLYYEGGPAPSFLDIATPEDRVIAVNSFSKSWAMTGWRLGWLTAPATLVDGLAKLVEYNTSCAPVFVQRAGIAAVTQGDAFIDQTVALFRPLRDRTAAALNAVPGVTAPVAAGGMYSFFRVEGLTDSLAEAKRMAQGALVGLAPGSAFGPGGEGHFRLCFAQQEATLDRALDRVTGWLARR</sequence>
<evidence type="ECO:0000256" key="2">
    <source>
        <dbReference type="ARBA" id="ARBA00007441"/>
    </source>
</evidence>
<evidence type="ECO:0000259" key="8">
    <source>
        <dbReference type="Pfam" id="PF00155"/>
    </source>
</evidence>
<dbReference type="PROSITE" id="PS00105">
    <property type="entry name" value="AA_TRANSFER_CLASS_1"/>
    <property type="match status" value="1"/>
</dbReference>
<evidence type="ECO:0000256" key="6">
    <source>
        <dbReference type="ARBA" id="ARBA00049185"/>
    </source>
</evidence>
<dbReference type="InterPro" id="IPR050596">
    <property type="entry name" value="AspAT/PAT-like"/>
</dbReference>
<dbReference type="NCBIfam" id="NF004770">
    <property type="entry name" value="PRK06108.1"/>
    <property type="match status" value="1"/>
</dbReference>
<dbReference type="PANTHER" id="PTHR46383">
    <property type="entry name" value="ASPARTATE AMINOTRANSFERASE"/>
    <property type="match status" value="1"/>
</dbReference>
<dbReference type="Pfam" id="PF00155">
    <property type="entry name" value="Aminotran_1_2"/>
    <property type="match status" value="1"/>
</dbReference>
<organism evidence="9 10">
    <name type="scientific">Paracraurococcus ruber</name>
    <dbReference type="NCBI Taxonomy" id="77675"/>
    <lineage>
        <taxon>Bacteria</taxon>
        <taxon>Pseudomonadati</taxon>
        <taxon>Pseudomonadota</taxon>
        <taxon>Alphaproteobacteria</taxon>
        <taxon>Acetobacterales</taxon>
        <taxon>Roseomonadaceae</taxon>
        <taxon>Paracraurococcus</taxon>
    </lineage>
</organism>
<comment type="cofactor">
    <cofactor evidence="1 7">
        <name>pyridoxal 5'-phosphate</name>
        <dbReference type="ChEBI" id="CHEBI:597326"/>
    </cofactor>
</comment>
<dbReference type="InterPro" id="IPR004839">
    <property type="entry name" value="Aminotransferase_I/II_large"/>
</dbReference>
<evidence type="ECO:0000256" key="7">
    <source>
        <dbReference type="RuleBase" id="RU000481"/>
    </source>
</evidence>
<evidence type="ECO:0000256" key="3">
    <source>
        <dbReference type="ARBA" id="ARBA00022576"/>
    </source>
</evidence>
<dbReference type="InterPro" id="IPR015422">
    <property type="entry name" value="PyrdxlP-dep_Trfase_small"/>
</dbReference>
<evidence type="ECO:0000256" key="1">
    <source>
        <dbReference type="ARBA" id="ARBA00001933"/>
    </source>
</evidence>
<protein>
    <recommendedName>
        <fullName evidence="7">Aminotransferase</fullName>
        <ecNumber evidence="7">2.6.1.-</ecNumber>
    </recommendedName>
</protein>